<evidence type="ECO:0000313" key="5">
    <source>
        <dbReference type="Proteomes" id="UP000547674"/>
    </source>
</evidence>
<sequence>KIDAYQGGASSVAESMRNVAAVGATPWCLTDCLNYGSPEDPKVFRQFKDGVQGVADAARGIGMIGEENVPIPIVSGNVSFYNEATGGKAVPPSPIVACFGVMEDYANALTMGFKSEGNTILLLGRRMRELGGSAYWRLLRRDHGAVPQVSFRNVRAEISTLLKANDEGWVAAAHDISEGGILVAAAEMALASGEGCRLEIEEAQRGLRADEFLFSETGGFLVEVPEEHVASVKTLAAKHDVSVVSLGEVTRDAVLDVSTAGRSLLRMDIQELKPQWEDALEEVMA</sequence>
<keyword evidence="1" id="KW-0963">Cytoplasm</keyword>
<dbReference type="AlphaFoldDB" id="A0A7Y2H2D7"/>
<dbReference type="Pfam" id="PF00586">
    <property type="entry name" value="AIRS"/>
    <property type="match status" value="1"/>
</dbReference>
<organism evidence="4 5">
    <name type="scientific">Eiseniibacteriota bacterium</name>
    <dbReference type="NCBI Taxonomy" id="2212470"/>
    <lineage>
        <taxon>Bacteria</taxon>
        <taxon>Candidatus Eiseniibacteriota</taxon>
    </lineage>
</organism>
<dbReference type="Gene3D" id="3.90.650.10">
    <property type="entry name" value="PurM-like C-terminal domain"/>
    <property type="match status" value="1"/>
</dbReference>
<proteinExistence type="predicted"/>
<protein>
    <submittedName>
        <fullName evidence="4">Phosphoribosylformylglycinamidine synthase</fullName>
    </submittedName>
</protein>
<dbReference type="InterPro" id="IPR010074">
    <property type="entry name" value="PRibForGlyAmidine_synth_PurL"/>
</dbReference>
<feature type="domain" description="PurM-like N-terminal" evidence="2">
    <location>
        <begin position="3"/>
        <end position="102"/>
    </location>
</feature>
<dbReference type="CDD" id="cd02204">
    <property type="entry name" value="PurL_repeat2"/>
    <property type="match status" value="1"/>
</dbReference>
<dbReference type="PANTHER" id="PTHR43555">
    <property type="entry name" value="PHOSPHORIBOSYLFORMYLGLYCINAMIDINE SYNTHASE SUBUNIT PURL"/>
    <property type="match status" value="1"/>
</dbReference>
<dbReference type="Gene3D" id="3.30.1330.10">
    <property type="entry name" value="PurM-like, N-terminal domain"/>
    <property type="match status" value="1"/>
</dbReference>
<reference evidence="4 5" key="1">
    <citation type="submission" date="2020-03" db="EMBL/GenBank/DDBJ databases">
        <title>Metabolic flexibility allows generalist bacteria to become dominant in a frequently disturbed ecosystem.</title>
        <authorList>
            <person name="Chen Y.-J."/>
            <person name="Leung P.M."/>
            <person name="Bay S.K."/>
            <person name="Hugenholtz P."/>
            <person name="Kessler A.J."/>
            <person name="Shelley G."/>
            <person name="Waite D.W."/>
            <person name="Cook P.L."/>
            <person name="Greening C."/>
        </authorList>
    </citation>
    <scope>NUCLEOTIDE SEQUENCE [LARGE SCALE GENOMIC DNA]</scope>
    <source>
        <strain evidence="4">SS_bin_28</strain>
    </source>
</reference>
<dbReference type="SUPFAM" id="SSF56042">
    <property type="entry name" value="PurM C-terminal domain-like"/>
    <property type="match status" value="1"/>
</dbReference>
<dbReference type="PANTHER" id="PTHR43555:SF1">
    <property type="entry name" value="PHOSPHORIBOSYLFORMYLGLYCINAMIDINE SYNTHASE SUBUNIT PURL"/>
    <property type="match status" value="1"/>
</dbReference>
<dbReference type="GO" id="GO:0006189">
    <property type="term" value="P:'de novo' IMP biosynthetic process"/>
    <property type="evidence" value="ECO:0007669"/>
    <property type="project" value="InterPro"/>
</dbReference>
<dbReference type="SUPFAM" id="SSF55326">
    <property type="entry name" value="PurM N-terminal domain-like"/>
    <property type="match status" value="1"/>
</dbReference>
<dbReference type="InterPro" id="IPR010918">
    <property type="entry name" value="PurM-like_C_dom"/>
</dbReference>
<dbReference type="InterPro" id="IPR016188">
    <property type="entry name" value="PurM-like_N"/>
</dbReference>
<evidence type="ECO:0000259" key="2">
    <source>
        <dbReference type="Pfam" id="PF00586"/>
    </source>
</evidence>
<evidence type="ECO:0000259" key="3">
    <source>
        <dbReference type="Pfam" id="PF02769"/>
    </source>
</evidence>
<dbReference type="Pfam" id="PF02769">
    <property type="entry name" value="AIRS_C"/>
    <property type="match status" value="1"/>
</dbReference>
<comment type="caution">
    <text evidence="4">The sequence shown here is derived from an EMBL/GenBank/DDBJ whole genome shotgun (WGS) entry which is preliminary data.</text>
</comment>
<dbReference type="GO" id="GO:0004642">
    <property type="term" value="F:phosphoribosylformylglycinamidine synthase activity"/>
    <property type="evidence" value="ECO:0007669"/>
    <property type="project" value="InterPro"/>
</dbReference>
<evidence type="ECO:0000313" key="4">
    <source>
        <dbReference type="EMBL" id="NNF06905.1"/>
    </source>
</evidence>
<accession>A0A7Y2H2D7</accession>
<feature type="domain" description="PurM-like C-terminal" evidence="3">
    <location>
        <begin position="116"/>
        <end position="254"/>
    </location>
</feature>
<dbReference type="InterPro" id="IPR036921">
    <property type="entry name" value="PurM-like_N_sf"/>
</dbReference>
<evidence type="ECO:0000256" key="1">
    <source>
        <dbReference type="ARBA" id="ARBA00022490"/>
    </source>
</evidence>
<name>A0A7Y2H2D7_UNCEI</name>
<gene>
    <name evidence="4" type="ORF">HKN21_09100</name>
</gene>
<dbReference type="InterPro" id="IPR036676">
    <property type="entry name" value="PurM-like_C_sf"/>
</dbReference>
<feature type="non-terminal residue" evidence="4">
    <location>
        <position position="1"/>
    </location>
</feature>
<dbReference type="EMBL" id="JABDJR010000361">
    <property type="protein sequence ID" value="NNF06905.1"/>
    <property type="molecule type" value="Genomic_DNA"/>
</dbReference>
<dbReference type="Proteomes" id="UP000547674">
    <property type="component" value="Unassembled WGS sequence"/>
</dbReference>